<dbReference type="STRING" id="1237085.Ngar_c09310"/>
<organism evidence="1 2">
    <name type="scientific">Nitrososphaera gargensis (strain Ga9.2)</name>
    <dbReference type="NCBI Taxonomy" id="1237085"/>
    <lineage>
        <taxon>Archaea</taxon>
        <taxon>Nitrososphaerota</taxon>
        <taxon>Nitrososphaeria</taxon>
        <taxon>Nitrososphaerales</taxon>
        <taxon>Nitrososphaeraceae</taxon>
        <taxon>Nitrososphaera</taxon>
    </lineage>
</organism>
<dbReference type="EMBL" id="CP002408">
    <property type="protein sequence ID" value="AFU57873.1"/>
    <property type="molecule type" value="Genomic_DNA"/>
</dbReference>
<dbReference type="Proteomes" id="UP000008037">
    <property type="component" value="Chromosome"/>
</dbReference>
<reference evidence="1 2" key="1">
    <citation type="journal article" date="2012" name="Environ. Microbiol.">
        <title>The genome of the ammonia-oxidizing Candidatus Nitrososphaera gargensis: insights into metabolic versatility and environmental adaptations.</title>
        <authorList>
            <person name="Spang A."/>
            <person name="Poehlein A."/>
            <person name="Offre P."/>
            <person name="Zumbragel S."/>
            <person name="Haider S."/>
            <person name="Rychlik N."/>
            <person name="Nowka B."/>
            <person name="Schmeisser C."/>
            <person name="Lebedeva E.V."/>
            <person name="Rattei T."/>
            <person name="Bohm C."/>
            <person name="Schmid M."/>
            <person name="Galushko A."/>
            <person name="Hatzenpichler R."/>
            <person name="Weinmaier T."/>
            <person name="Daniel R."/>
            <person name="Schleper C."/>
            <person name="Spieck E."/>
            <person name="Streit W."/>
            <person name="Wagner M."/>
        </authorList>
    </citation>
    <scope>NUCLEOTIDE SEQUENCE [LARGE SCALE GENOMIC DNA]</scope>
    <source>
        <strain evidence="2">Ga9.2</strain>
    </source>
</reference>
<protein>
    <submittedName>
        <fullName evidence="1">Putative transposase, IS4 family</fullName>
    </submittedName>
</protein>
<accession>K0IGC0</accession>
<evidence type="ECO:0000313" key="2">
    <source>
        <dbReference type="Proteomes" id="UP000008037"/>
    </source>
</evidence>
<name>K0IGC0_NITGG</name>
<evidence type="ECO:0000313" key="1">
    <source>
        <dbReference type="EMBL" id="AFU57873.1"/>
    </source>
</evidence>
<sequence length="44" mass="5073">MDLVTYHWSGKHHDVVKGINLITLLWSDGKALVPTDFRLYGDYP</sequence>
<proteinExistence type="predicted"/>
<dbReference type="InParanoid" id="K0IGC0"/>
<dbReference type="KEGG" id="nga:Ngar_c09310"/>
<dbReference type="HOGENOM" id="CLU_3210875_0_0_2"/>
<gene>
    <name evidence="1" type="ordered locus">Ngar_c09310</name>
</gene>
<dbReference type="BioCyc" id="CNIT1237085:G1324-929-MONOMER"/>
<keyword evidence="2" id="KW-1185">Reference proteome</keyword>
<dbReference type="AlphaFoldDB" id="K0IGC0"/>